<comment type="caution">
    <text evidence="2">The sequence shown here is derived from an EMBL/GenBank/DDBJ whole genome shotgun (WGS) entry which is preliminary data.</text>
</comment>
<evidence type="ECO:0000313" key="3">
    <source>
        <dbReference type="Proteomes" id="UP000606974"/>
    </source>
</evidence>
<sequence>MEPMTKAADSKERQDFQNERYLTPSAMPASTAQRAAAEQRAESLPGQIAARRDPTSFLALPAEVRLIIYRLLFRHLTVTLRRQHQRPSAGPWNIMRTCQLCNMESLPIFYDLVTIKLQHEMFTHVLRSRVGAQNLARVRSLEIARYEAVGNILASRLPSSLKSLYFDWNFERHIFHAIELSGPGDGDIEAFEGLLLLWRHLFNSSVKQIWSQNHDLRIYLHVRVGLLPEDSSEVQRYVKIRAELVKHNQEEWSWGPIKKIVDH</sequence>
<gene>
    <name evidence="2" type="ORF">GJ744_005736</name>
</gene>
<protein>
    <submittedName>
        <fullName evidence="2">Uncharacterized protein</fullName>
    </submittedName>
</protein>
<dbReference type="AlphaFoldDB" id="A0A8H7APX1"/>
<reference evidence="2" key="1">
    <citation type="submission" date="2020-02" db="EMBL/GenBank/DDBJ databases">
        <authorList>
            <person name="Palmer J.M."/>
        </authorList>
    </citation>
    <scope>NUCLEOTIDE SEQUENCE</scope>
    <source>
        <strain evidence="2">EPUS1.4</strain>
        <tissue evidence="2">Thallus</tissue>
    </source>
</reference>
<evidence type="ECO:0000256" key="1">
    <source>
        <dbReference type="SAM" id="MobiDB-lite"/>
    </source>
</evidence>
<dbReference type="PANTHER" id="PTHR42085">
    <property type="entry name" value="F-BOX DOMAIN-CONTAINING PROTEIN"/>
    <property type="match status" value="1"/>
</dbReference>
<dbReference type="OrthoDB" id="4120851at2759"/>
<dbReference type="EMBL" id="JAACFV010000025">
    <property type="protein sequence ID" value="KAF7510906.1"/>
    <property type="molecule type" value="Genomic_DNA"/>
</dbReference>
<evidence type="ECO:0000313" key="2">
    <source>
        <dbReference type="EMBL" id="KAF7510906.1"/>
    </source>
</evidence>
<organism evidence="2 3">
    <name type="scientific">Endocarpon pusillum</name>
    <dbReference type="NCBI Taxonomy" id="364733"/>
    <lineage>
        <taxon>Eukaryota</taxon>
        <taxon>Fungi</taxon>
        <taxon>Dikarya</taxon>
        <taxon>Ascomycota</taxon>
        <taxon>Pezizomycotina</taxon>
        <taxon>Eurotiomycetes</taxon>
        <taxon>Chaetothyriomycetidae</taxon>
        <taxon>Verrucariales</taxon>
        <taxon>Verrucariaceae</taxon>
        <taxon>Endocarpon</taxon>
    </lineage>
</organism>
<dbReference type="Proteomes" id="UP000606974">
    <property type="component" value="Unassembled WGS sequence"/>
</dbReference>
<keyword evidence="3" id="KW-1185">Reference proteome</keyword>
<proteinExistence type="predicted"/>
<accession>A0A8H7APX1</accession>
<dbReference type="PANTHER" id="PTHR42085:SF2">
    <property type="entry name" value="F-BOX DOMAIN-CONTAINING PROTEIN"/>
    <property type="match status" value="1"/>
</dbReference>
<feature type="compositionally biased region" description="Basic and acidic residues" evidence="1">
    <location>
        <begin position="8"/>
        <end position="18"/>
    </location>
</feature>
<name>A0A8H7APX1_9EURO</name>
<feature type="region of interest" description="Disordered" evidence="1">
    <location>
        <begin position="1"/>
        <end position="35"/>
    </location>
</feature>
<dbReference type="InterPro" id="IPR038883">
    <property type="entry name" value="AN11006-like"/>
</dbReference>